<dbReference type="PROSITE" id="PS50983">
    <property type="entry name" value="FE_B12_PBP"/>
    <property type="match status" value="1"/>
</dbReference>
<dbReference type="GO" id="GO:0003700">
    <property type="term" value="F:DNA-binding transcription factor activity"/>
    <property type="evidence" value="ECO:0007669"/>
    <property type="project" value="InterPro"/>
</dbReference>
<comment type="caution">
    <text evidence="6">The sequence shown here is derived from an EMBL/GenBank/DDBJ whole genome shotgun (WGS) entry which is preliminary data.</text>
</comment>
<keyword evidence="7" id="KW-1185">Reference proteome</keyword>
<dbReference type="Proteomes" id="UP000282311">
    <property type="component" value="Unassembled WGS sequence"/>
</dbReference>
<dbReference type="InterPro" id="IPR009057">
    <property type="entry name" value="Homeodomain-like_sf"/>
</dbReference>
<dbReference type="SUPFAM" id="SSF53807">
    <property type="entry name" value="Helical backbone' metal receptor"/>
    <property type="match status" value="1"/>
</dbReference>
<dbReference type="PANTHER" id="PTHR43280">
    <property type="entry name" value="ARAC-FAMILY TRANSCRIPTIONAL REGULATOR"/>
    <property type="match status" value="1"/>
</dbReference>
<dbReference type="SMART" id="SM00342">
    <property type="entry name" value="HTH_ARAC"/>
    <property type="match status" value="1"/>
</dbReference>
<reference evidence="6 7" key="1">
    <citation type="journal article" date="2007" name="Int. J. Syst. Evol. Microbiol.">
        <title>Paenibacillus ginsengarvi sp. nov., isolated from soil from ginseng cultivation.</title>
        <authorList>
            <person name="Yoon M.H."/>
            <person name="Ten L.N."/>
            <person name="Im W.T."/>
        </authorList>
    </citation>
    <scope>NUCLEOTIDE SEQUENCE [LARGE SCALE GENOMIC DNA]</scope>
    <source>
        <strain evidence="6 7">KCTC 13059</strain>
    </source>
</reference>
<dbReference type="Pfam" id="PF12833">
    <property type="entry name" value="HTH_18"/>
    <property type="match status" value="1"/>
</dbReference>
<dbReference type="Gene3D" id="1.10.10.60">
    <property type="entry name" value="Homeodomain-like"/>
    <property type="match status" value="2"/>
</dbReference>
<dbReference type="AlphaFoldDB" id="A0A3B0CHH4"/>
<feature type="domain" description="HTH araC/xylS-type" evidence="4">
    <location>
        <begin position="100"/>
        <end position="198"/>
    </location>
</feature>
<evidence type="ECO:0000259" key="4">
    <source>
        <dbReference type="PROSITE" id="PS01124"/>
    </source>
</evidence>
<name>A0A3B0CHH4_9BACL</name>
<feature type="domain" description="Fe/B12 periplasmic-binding" evidence="5">
    <location>
        <begin position="202"/>
        <end position="462"/>
    </location>
</feature>
<dbReference type="GO" id="GO:0043565">
    <property type="term" value="F:sequence-specific DNA binding"/>
    <property type="evidence" value="ECO:0007669"/>
    <property type="project" value="InterPro"/>
</dbReference>
<dbReference type="PROSITE" id="PS01124">
    <property type="entry name" value="HTH_ARAC_FAMILY_2"/>
    <property type="match status" value="1"/>
</dbReference>
<dbReference type="InterPro" id="IPR018062">
    <property type="entry name" value="HTH_AraC-typ_CS"/>
</dbReference>
<dbReference type="Pfam" id="PF01497">
    <property type="entry name" value="Peripla_BP_2"/>
    <property type="match status" value="1"/>
</dbReference>
<dbReference type="PANTHER" id="PTHR43280:SF30">
    <property type="entry name" value="MMSAB OPERON REGULATORY PROTEIN"/>
    <property type="match status" value="1"/>
</dbReference>
<organism evidence="6 7">
    <name type="scientific">Paenibacillus ginsengarvi</name>
    <dbReference type="NCBI Taxonomy" id="400777"/>
    <lineage>
        <taxon>Bacteria</taxon>
        <taxon>Bacillati</taxon>
        <taxon>Bacillota</taxon>
        <taxon>Bacilli</taxon>
        <taxon>Bacillales</taxon>
        <taxon>Paenibacillaceae</taxon>
        <taxon>Paenibacillus</taxon>
    </lineage>
</organism>
<dbReference type="SUPFAM" id="SSF46689">
    <property type="entry name" value="Homeodomain-like"/>
    <property type="match status" value="2"/>
</dbReference>
<dbReference type="PRINTS" id="PR00032">
    <property type="entry name" value="HTHARAC"/>
</dbReference>
<evidence type="ECO:0000256" key="1">
    <source>
        <dbReference type="ARBA" id="ARBA00023015"/>
    </source>
</evidence>
<evidence type="ECO:0000256" key="3">
    <source>
        <dbReference type="ARBA" id="ARBA00023163"/>
    </source>
</evidence>
<evidence type="ECO:0000256" key="2">
    <source>
        <dbReference type="ARBA" id="ARBA00023125"/>
    </source>
</evidence>
<keyword evidence="2" id="KW-0238">DNA-binding</keyword>
<accession>A0A3B0CHH4</accession>
<evidence type="ECO:0000313" key="7">
    <source>
        <dbReference type="Proteomes" id="UP000282311"/>
    </source>
</evidence>
<dbReference type="EMBL" id="RBAH01000008">
    <property type="protein sequence ID" value="RKN84550.1"/>
    <property type="molecule type" value="Genomic_DNA"/>
</dbReference>
<dbReference type="OrthoDB" id="9783876at2"/>
<dbReference type="InterPro" id="IPR002491">
    <property type="entry name" value="ABC_transptr_periplasmic_BD"/>
</dbReference>
<dbReference type="InterPro" id="IPR018060">
    <property type="entry name" value="HTH_AraC"/>
</dbReference>
<evidence type="ECO:0000313" key="6">
    <source>
        <dbReference type="EMBL" id="RKN84550.1"/>
    </source>
</evidence>
<protein>
    <submittedName>
        <fullName evidence="6">Helix-turn-helix domain-containing protein</fullName>
    </submittedName>
</protein>
<keyword evidence="3" id="KW-0804">Transcription</keyword>
<proteinExistence type="predicted"/>
<sequence length="462" mass="52918">MSWQSGLSYYELAFTVWGEEGAVRDHFATAFAGTYQCPLELNCQPFSQCIDYVEAIMRLHSSPDEMAAFDGHVFFQELLRFLFQQNRPAEEGASTRKAVEQSIKQLRDRYREVWTVNRLAAMANITRGHYTRMFKNITGLIPLDYLNGVRMDRAKQLLEKTDDRLFEIAQYVGFSNEYYFSRRFKQTVGISPGQYRRSHRDGIRVFAPFLEDFLVALGITPVSQCFHTVWGKQDYLGLQHVPAFDIEAADIEALSRLRPDFIIMDGGIERWLASDSWRSLAPTYNLPHPGEDWRSTLRIVADLLGKERQVPGIIERYESKADEARRVLGRSVRRETVACLRVSALGISLYAGAEQGYTGPVLYKDLGLTPHPLIRQLTGGARKAYVKLEGLAKLDADHLFITFDKRHSAYEEEERGLFASPEWQALPAARNGRVYEVDFLTWMNYGIMSHSKKIDDVLRVLA</sequence>
<dbReference type="PROSITE" id="PS00041">
    <property type="entry name" value="HTH_ARAC_FAMILY_1"/>
    <property type="match status" value="1"/>
</dbReference>
<dbReference type="Gene3D" id="3.40.50.1980">
    <property type="entry name" value="Nitrogenase molybdenum iron protein domain"/>
    <property type="match status" value="2"/>
</dbReference>
<dbReference type="InterPro" id="IPR020449">
    <property type="entry name" value="Tscrpt_reg_AraC-type_HTH"/>
</dbReference>
<gene>
    <name evidence="6" type="ORF">D7M11_12945</name>
</gene>
<evidence type="ECO:0000259" key="5">
    <source>
        <dbReference type="PROSITE" id="PS50983"/>
    </source>
</evidence>
<keyword evidence="1" id="KW-0805">Transcription regulation</keyword>